<evidence type="ECO:0000313" key="1">
    <source>
        <dbReference type="EMBL" id="AAK84249.1"/>
    </source>
</evidence>
<sequence>MKGVPLKTVEFKDIEGDTPIEQGYQALLRLYRGSPIEYSYTQFRRYYGNAPLDFNPFAVTLHTVIGQLTGSLNNRLKIVDSESNWIDTIPLTVIHSSIVNSDIYKLRAQALYQSFNSEIQDYIKDLKTQQDPRVESYPVLTDLSSTELQALG</sequence>
<geneLocation type="mitochondrion" evidence="1"/>
<organism evidence="1">
    <name type="scientific">Spizellomyces punctatus</name>
    <dbReference type="NCBI Taxonomy" id="109760"/>
    <lineage>
        <taxon>Eukaryota</taxon>
        <taxon>Fungi</taxon>
        <taxon>Fungi incertae sedis</taxon>
        <taxon>Chytridiomycota</taxon>
        <taxon>Chytridiomycota incertae sedis</taxon>
        <taxon>Chytridiomycetes</taxon>
        <taxon>Spizellomycetales</taxon>
        <taxon>Spizellomycetaceae</taxon>
        <taxon>Spizellomyces</taxon>
    </lineage>
</organism>
<dbReference type="GeneID" id="809641"/>
<dbReference type="AlphaFoldDB" id="Q950Q9"/>
<gene>
    <name evidence="1" type="primary">orf152</name>
</gene>
<dbReference type="RefSeq" id="NP_150320.1">
    <property type="nucleotide sequence ID" value="NC_003052.1"/>
</dbReference>
<proteinExistence type="predicted"/>
<name>Q950Q9_SPIPN</name>
<reference evidence="1" key="1">
    <citation type="submission" date="2001-07" db="EMBL/GenBank/DDBJ databases">
        <authorList>
            <person name="Lang F.B.F."/>
        </authorList>
    </citation>
    <scope>NUCLEOTIDE SEQUENCE</scope>
</reference>
<accession>Q950Q9</accession>
<dbReference type="EMBL" id="AF404303">
    <property type="protein sequence ID" value="AAK84249.1"/>
    <property type="molecule type" value="Genomic_DNA"/>
</dbReference>
<protein>
    <submittedName>
        <fullName evidence="1">Orf152</fullName>
    </submittedName>
</protein>
<reference evidence="1" key="2">
    <citation type="journal article" date="2002" name="Mol. Biol. Evol.">
        <title>Hyaloraphidium curvatum: a linear mitochondrial genome, tRNA editing, and an evolutionary link to lower fungi.</title>
        <authorList>
            <person name="Forget L."/>
            <person name="Ustinova J."/>
            <person name="Wang Z."/>
            <person name="Huss V.A."/>
            <person name="Franz Lang B."/>
        </authorList>
    </citation>
    <scope>NUCLEOTIDE SEQUENCE</scope>
</reference>
<keyword evidence="1" id="KW-0496">Mitochondrion</keyword>